<keyword evidence="2" id="KW-0788">Thiol protease</keyword>
<comment type="catalytic activity">
    <reaction evidence="1 2">
        <text>Thiol-dependent hydrolysis of ester, thioester, amide, peptide and isopeptide bonds formed by the C-terminal Gly of ubiquitin (a 76-residue protein attached to proteins as an intracellular targeting signal).</text>
        <dbReference type="EC" id="3.4.19.12"/>
    </reaction>
</comment>
<feature type="compositionally biased region" description="Polar residues" evidence="3">
    <location>
        <begin position="532"/>
        <end position="544"/>
    </location>
</feature>
<dbReference type="GO" id="GO:0016579">
    <property type="term" value="P:protein deubiquitination"/>
    <property type="evidence" value="ECO:0007669"/>
    <property type="project" value="InterPro"/>
</dbReference>
<feature type="compositionally biased region" description="Low complexity" evidence="3">
    <location>
        <begin position="30"/>
        <end position="43"/>
    </location>
</feature>
<dbReference type="PANTHER" id="PTHR21646">
    <property type="entry name" value="UBIQUITIN CARBOXYL-TERMINAL HYDROLASE"/>
    <property type="match status" value="1"/>
</dbReference>
<dbReference type="PROSITE" id="PS50235">
    <property type="entry name" value="USP_3"/>
    <property type="match status" value="1"/>
</dbReference>
<evidence type="ECO:0000313" key="5">
    <source>
        <dbReference type="Proteomes" id="UP000286415"/>
    </source>
</evidence>
<name>A0A419QF33_CLOSI</name>
<dbReference type="EC" id="3.4.19.12" evidence="2"/>
<feature type="region of interest" description="Disordered" evidence="3">
    <location>
        <begin position="532"/>
        <end position="557"/>
    </location>
</feature>
<dbReference type="Pfam" id="PF00443">
    <property type="entry name" value="UCH"/>
    <property type="match status" value="1"/>
</dbReference>
<gene>
    <name evidence="4" type="ORF">CSKR_102405</name>
</gene>
<sequence>MPVVQEDPRRRSSPRSPAPAFRGVLRQNDESSSSTGLEYSESSTVKRSRARDRELFSTVHRPYCKTSVTDSRKVSPRSTVSLRPADPVLRTLDPVSQTSNNSEACKNFNLVLYDGSPSSAPIGGGTIADSTCLTPSGYQMTDLVEHVDRLTASSLQPVHDLVITNGTTGNARYRMTAPPMPANSTRRMVDCKFQNVEAVDEKPEPLLAIEGPREVIVPDFTKSHQEPYVGLYNHGNTCYMSVIFQCLRFTPSFFDTCRLAQTDRMNPPRKLLQCIALLLDGMAQKASNKDLYSSVETIRVELGHVAPHFKGSDQQDALEFLLIVLDSLHSELKQSSTSTSPESSRTQTPTMIDNSSMPPLEHALRNNTNDSSLSSRPRLHNGGNTVPINITTVPPTCQPPVLTKKIGRGLSSLFRAHKKQGAKKLSGVILTTNSSPPVSGGELAVPPVTEGVHPKILAWDQENMRESSPIKDIFMGQLQTYRECQACGCETVSYEVVWNLSVPIPTDTLVNGTSPSPILDGDTGRRYGGSLHNTVDTKSHTNYSGPVVPKRLPPRSTPEINNPLFDGSSRQGGNTWPSRNINTNLLGDPHSSSVLGYRSLVGDRKARYQSNFYTPLVPCVPAPVTEAVPPRQVSLSQCLKAHTLTETLDGSDRPWCEKCQEKTPCLIQSSLSRLPDVLIIHLLRFHCDGRNSKNTVNVNFDMKLDMSEYMTSEYDKRHRFSAGHRDEGDRVFWLYAVVYHDGMMNYGHYTAACLTATVGDDQSVEKRWYLFDDEIVKEIKPELVNRSSAYLLFYERDSLHKQRLSAATRLKCDTSSLSQNVTLSTRL</sequence>
<evidence type="ECO:0000256" key="3">
    <source>
        <dbReference type="SAM" id="MobiDB-lite"/>
    </source>
</evidence>
<dbReference type="InterPro" id="IPR038765">
    <property type="entry name" value="Papain-like_cys_pep_sf"/>
</dbReference>
<organism evidence="4 5">
    <name type="scientific">Clonorchis sinensis</name>
    <name type="common">Chinese liver fluke</name>
    <dbReference type="NCBI Taxonomy" id="79923"/>
    <lineage>
        <taxon>Eukaryota</taxon>
        <taxon>Metazoa</taxon>
        <taxon>Spiralia</taxon>
        <taxon>Lophotrochozoa</taxon>
        <taxon>Platyhelminthes</taxon>
        <taxon>Trematoda</taxon>
        <taxon>Digenea</taxon>
        <taxon>Opisthorchiida</taxon>
        <taxon>Opisthorchiata</taxon>
        <taxon>Opisthorchiidae</taxon>
        <taxon>Clonorchis</taxon>
    </lineage>
</organism>
<keyword evidence="2 4" id="KW-0378">Hydrolase</keyword>
<reference evidence="4 5" key="1">
    <citation type="journal article" date="2018" name="Biotechnol. Adv.">
        <title>Improved genomic resources and new bioinformatic workflow for the carcinogenic parasite Clonorchis sinensis: Biotechnological implications.</title>
        <authorList>
            <person name="Wang D."/>
            <person name="Korhonen P.K."/>
            <person name="Gasser R.B."/>
            <person name="Young N.D."/>
        </authorList>
    </citation>
    <scope>NUCLEOTIDE SEQUENCE [LARGE SCALE GENOMIC DNA]</scope>
    <source>
        <strain evidence="4">Cs-k2</strain>
    </source>
</reference>
<dbReference type="Proteomes" id="UP000286415">
    <property type="component" value="Unassembled WGS sequence"/>
</dbReference>
<protein>
    <recommendedName>
        <fullName evidence="2">Ubiquitin carboxyl-terminal hydrolase</fullName>
        <ecNumber evidence="2">3.4.19.12</ecNumber>
    </recommendedName>
</protein>
<dbReference type="OrthoDB" id="6254320at2759"/>
<dbReference type="SUPFAM" id="SSF54001">
    <property type="entry name" value="Cysteine proteinases"/>
    <property type="match status" value="1"/>
</dbReference>
<comment type="similarity">
    <text evidence="2">Belongs to the peptidase C19 family.</text>
</comment>
<dbReference type="InterPro" id="IPR028889">
    <property type="entry name" value="USP"/>
</dbReference>
<dbReference type="InterPro" id="IPR018200">
    <property type="entry name" value="USP_CS"/>
</dbReference>
<dbReference type="Gene3D" id="3.90.70.10">
    <property type="entry name" value="Cysteine proteinases"/>
    <property type="match status" value="1"/>
</dbReference>
<dbReference type="EMBL" id="NIRI02000077">
    <property type="protein sequence ID" value="KAG5441194.1"/>
    <property type="molecule type" value="Genomic_DNA"/>
</dbReference>
<keyword evidence="2" id="KW-0645">Protease</keyword>
<feature type="compositionally biased region" description="Polar residues" evidence="3">
    <location>
        <begin position="365"/>
        <end position="375"/>
    </location>
</feature>
<dbReference type="GO" id="GO:0004843">
    <property type="term" value="F:cysteine-type deubiquitinase activity"/>
    <property type="evidence" value="ECO:0007669"/>
    <property type="project" value="UniProtKB-UniRule"/>
</dbReference>
<dbReference type="PROSITE" id="PS00973">
    <property type="entry name" value="USP_2"/>
    <property type="match status" value="1"/>
</dbReference>
<evidence type="ECO:0000313" key="4">
    <source>
        <dbReference type="EMBL" id="KAG5441194.1"/>
    </source>
</evidence>
<dbReference type="InParanoid" id="A0A419QF33"/>
<dbReference type="STRING" id="79923.A0A419QF33"/>
<feature type="region of interest" description="Disordered" evidence="3">
    <location>
        <begin position="333"/>
        <end position="392"/>
    </location>
</feature>
<dbReference type="PROSITE" id="PS00972">
    <property type="entry name" value="USP_1"/>
    <property type="match status" value="1"/>
</dbReference>
<evidence type="ECO:0000256" key="1">
    <source>
        <dbReference type="ARBA" id="ARBA00000707"/>
    </source>
</evidence>
<feature type="region of interest" description="Disordered" evidence="3">
    <location>
        <begin position="1"/>
        <end position="51"/>
    </location>
</feature>
<evidence type="ECO:0000256" key="2">
    <source>
        <dbReference type="RuleBase" id="RU366025"/>
    </source>
</evidence>
<reference evidence="4 5" key="2">
    <citation type="journal article" date="2021" name="Genomics">
        <title>High-quality reference genome for Clonorchis sinensis.</title>
        <authorList>
            <person name="Young N.D."/>
            <person name="Stroehlein A.J."/>
            <person name="Kinkar L."/>
            <person name="Wang T."/>
            <person name="Sohn W.M."/>
            <person name="Chang B.C.H."/>
            <person name="Kaur P."/>
            <person name="Weisz D."/>
            <person name="Dudchenko O."/>
            <person name="Aiden E.L."/>
            <person name="Korhonen P.K."/>
            <person name="Gasser R.B."/>
        </authorList>
    </citation>
    <scope>NUCLEOTIDE SEQUENCE [LARGE SCALE GENOMIC DNA]</scope>
    <source>
        <strain evidence="4">Cs-k2</strain>
    </source>
</reference>
<dbReference type="GO" id="GO:0006508">
    <property type="term" value="P:proteolysis"/>
    <property type="evidence" value="ECO:0007669"/>
    <property type="project" value="UniProtKB-KW"/>
</dbReference>
<dbReference type="InterPro" id="IPR050185">
    <property type="entry name" value="Ub_carboxyl-term_hydrolase"/>
</dbReference>
<keyword evidence="5" id="KW-1185">Reference proteome</keyword>
<proteinExistence type="inferred from homology"/>
<feature type="compositionally biased region" description="Basic and acidic residues" evidence="3">
    <location>
        <begin position="1"/>
        <end position="10"/>
    </location>
</feature>
<dbReference type="AlphaFoldDB" id="A0A419QF33"/>
<keyword evidence="2" id="KW-0833">Ubl conjugation pathway</keyword>
<feature type="compositionally biased region" description="Low complexity" evidence="3">
    <location>
        <begin position="334"/>
        <end position="350"/>
    </location>
</feature>
<accession>A0A419QF33</accession>
<comment type="caution">
    <text evidence="4">The sequence shown here is derived from an EMBL/GenBank/DDBJ whole genome shotgun (WGS) entry which is preliminary data.</text>
</comment>
<dbReference type="InterPro" id="IPR001394">
    <property type="entry name" value="Peptidase_C19_UCH"/>
</dbReference>